<proteinExistence type="predicted"/>
<evidence type="ECO:0000259" key="10">
    <source>
        <dbReference type="PROSITE" id="PS51483"/>
    </source>
</evidence>
<sequence>MDIKLPDSLLRQYLDTPATPREVADCLSLCGPTVDRLHQTKTDSVYDIEIITNRVDSASALGVAREAAAILPQFGFTARLKNDPYIQPDQFPPGRRVAAGDIPSRWKHDSPPVQVQILDHSLVSRFVCISLSVSPPTPSPQETQGWLTDSGIRPLNSIVDISNELTLRYGQPVHIFDLDKISGQKMILRASKRGEKLTTLDGVTNTLKGGDIVIEDGAGRLIDLCGIMGGQLSEVSDHTTHVLLFVMTYAAAPIRRSSLYLQKRTLAAQLFEKQLDERLVLPTLIHGIKLFQDRCSGSVSSSLIDIYPAPEDPTTVHLPLSLLEKVAGVNIPVHKIDSILTPLGFKVHSSSDSLKITVPTFRRFDISMPEDIIEEITRVYGYFRLPSVLPTSSLPSTSTSPLLNDEVNIKHLLTSLQFTEVYNHSLVSSQLVALSGHKTTDLISLSNPLSEEYQYLRASLIPSLLQSLSVNLGKSEPPLQLFELANIYLPAEKLPQEISTTAVVSLGVDYLHFKGLLDVFFERLHLHPTFSPAGPHHTFTATSLKVSVSGQVVGYLGQIKPETCLKLSINQPVLAMEVNSALLSTLLPRNLTFKPIPLSTPPVRDITISSKKPVSDLLDQLNSFDPAIYEVVYLYSHQDKHTFRIQLYRPSGIAKKEIDSLLAQIASKIN</sequence>
<dbReference type="Pfam" id="PF03483">
    <property type="entry name" value="B3_4"/>
    <property type="match status" value="1"/>
</dbReference>
<comment type="cofactor">
    <cofactor evidence="1">
        <name>Mg(2+)</name>
        <dbReference type="ChEBI" id="CHEBI:18420"/>
    </cofactor>
</comment>
<reference evidence="11 12" key="1">
    <citation type="journal article" date="2016" name="Nat. Commun.">
        <title>Thousands of microbial genomes shed light on interconnected biogeochemical processes in an aquifer system.</title>
        <authorList>
            <person name="Anantharaman K."/>
            <person name="Brown C.T."/>
            <person name="Hug L.A."/>
            <person name="Sharon I."/>
            <person name="Castelle C.J."/>
            <person name="Probst A.J."/>
            <person name="Thomas B.C."/>
            <person name="Singh A."/>
            <person name="Wilkins M.J."/>
            <person name="Karaoz U."/>
            <person name="Brodie E.L."/>
            <person name="Williams K.H."/>
            <person name="Hubbard S.S."/>
            <person name="Banfield J.F."/>
        </authorList>
    </citation>
    <scope>NUCLEOTIDE SEQUENCE [LARGE SCALE GENOMIC DNA]</scope>
</reference>
<dbReference type="EMBL" id="MFAM01000005">
    <property type="protein sequence ID" value="OGD79915.1"/>
    <property type="molecule type" value="Genomic_DNA"/>
</dbReference>
<keyword evidence="3" id="KW-0436">Ligase</keyword>
<dbReference type="SUPFAM" id="SSF56037">
    <property type="entry name" value="PheT/TilS domain"/>
    <property type="match status" value="1"/>
</dbReference>
<organism evidence="11 12">
    <name type="scientific">Candidatus Collierbacteria bacterium RIFOXYB1_FULL_49_13</name>
    <dbReference type="NCBI Taxonomy" id="1817728"/>
    <lineage>
        <taxon>Bacteria</taxon>
        <taxon>Candidatus Collieribacteriota</taxon>
    </lineage>
</organism>
<keyword evidence="5" id="KW-0547">Nucleotide-binding</keyword>
<dbReference type="GO" id="GO:0005524">
    <property type="term" value="F:ATP binding"/>
    <property type="evidence" value="ECO:0007669"/>
    <property type="project" value="UniProtKB-KW"/>
</dbReference>
<dbReference type="Gene3D" id="3.50.40.10">
    <property type="entry name" value="Phenylalanyl-trna Synthetase, Chain B, domain 3"/>
    <property type="match status" value="1"/>
</dbReference>
<dbReference type="InterPro" id="IPR005147">
    <property type="entry name" value="tRNA_synthase_B5-dom"/>
</dbReference>
<name>A0A1F5FJU3_9BACT</name>
<dbReference type="GO" id="GO:0006432">
    <property type="term" value="P:phenylalanyl-tRNA aminoacylation"/>
    <property type="evidence" value="ECO:0007669"/>
    <property type="project" value="InterPro"/>
</dbReference>
<dbReference type="GO" id="GO:0000287">
    <property type="term" value="F:magnesium ion binding"/>
    <property type="evidence" value="ECO:0007669"/>
    <property type="project" value="InterPro"/>
</dbReference>
<dbReference type="Pfam" id="PF03484">
    <property type="entry name" value="B5"/>
    <property type="match status" value="1"/>
</dbReference>
<dbReference type="PANTHER" id="PTHR10947">
    <property type="entry name" value="PHENYLALANYL-TRNA SYNTHETASE BETA CHAIN AND LEUCINE-RICH REPEAT-CONTAINING PROTEIN 47"/>
    <property type="match status" value="1"/>
</dbReference>
<evidence type="ECO:0000313" key="11">
    <source>
        <dbReference type="EMBL" id="OGD79915.1"/>
    </source>
</evidence>
<evidence type="ECO:0000256" key="3">
    <source>
        <dbReference type="ARBA" id="ARBA00022598"/>
    </source>
</evidence>
<evidence type="ECO:0000256" key="4">
    <source>
        <dbReference type="ARBA" id="ARBA00022723"/>
    </source>
</evidence>
<dbReference type="PANTHER" id="PTHR10947:SF0">
    <property type="entry name" value="PHENYLALANINE--TRNA LIGASE BETA SUBUNIT"/>
    <property type="match status" value="1"/>
</dbReference>
<dbReference type="InterPro" id="IPR045060">
    <property type="entry name" value="Phe-tRNA-ligase_IIc_bsu"/>
</dbReference>
<keyword evidence="9" id="KW-0030">Aminoacyl-tRNA synthetase</keyword>
<dbReference type="SUPFAM" id="SSF55681">
    <property type="entry name" value="Class II aaRS and biotin synthetases"/>
    <property type="match status" value="1"/>
</dbReference>
<dbReference type="SMART" id="SM00874">
    <property type="entry name" value="B5"/>
    <property type="match status" value="1"/>
</dbReference>
<gene>
    <name evidence="11" type="ORF">A2368_02475</name>
</gene>
<dbReference type="SMART" id="SM00873">
    <property type="entry name" value="B3_4"/>
    <property type="match status" value="1"/>
</dbReference>
<evidence type="ECO:0000256" key="7">
    <source>
        <dbReference type="ARBA" id="ARBA00022842"/>
    </source>
</evidence>
<evidence type="ECO:0000256" key="5">
    <source>
        <dbReference type="ARBA" id="ARBA00022741"/>
    </source>
</evidence>
<accession>A0A1F5FJU3</accession>
<feature type="domain" description="B5" evidence="10">
    <location>
        <begin position="311"/>
        <end position="387"/>
    </location>
</feature>
<evidence type="ECO:0000313" key="12">
    <source>
        <dbReference type="Proteomes" id="UP000176682"/>
    </source>
</evidence>
<dbReference type="GO" id="GO:0009328">
    <property type="term" value="C:phenylalanine-tRNA ligase complex"/>
    <property type="evidence" value="ECO:0007669"/>
    <property type="project" value="TreeGrafter"/>
</dbReference>
<evidence type="ECO:0000256" key="6">
    <source>
        <dbReference type="ARBA" id="ARBA00022840"/>
    </source>
</evidence>
<dbReference type="EC" id="6.1.1.20" evidence="2"/>
<dbReference type="SUPFAM" id="SSF46955">
    <property type="entry name" value="Putative DNA-binding domain"/>
    <property type="match status" value="2"/>
</dbReference>
<keyword evidence="8" id="KW-0648">Protein biosynthesis</keyword>
<comment type="caution">
    <text evidence="11">The sequence shown here is derived from an EMBL/GenBank/DDBJ whole genome shotgun (WGS) entry which is preliminary data.</text>
</comment>
<dbReference type="Proteomes" id="UP000176682">
    <property type="component" value="Unassembled WGS sequence"/>
</dbReference>
<evidence type="ECO:0000256" key="2">
    <source>
        <dbReference type="ARBA" id="ARBA00012814"/>
    </source>
</evidence>
<keyword evidence="6" id="KW-0067">ATP-binding</keyword>
<dbReference type="GO" id="GO:0004826">
    <property type="term" value="F:phenylalanine-tRNA ligase activity"/>
    <property type="evidence" value="ECO:0007669"/>
    <property type="project" value="UniProtKB-EC"/>
</dbReference>
<dbReference type="InterPro" id="IPR045864">
    <property type="entry name" value="aa-tRNA-synth_II/BPL/LPL"/>
</dbReference>
<keyword evidence="7" id="KW-0460">Magnesium</keyword>
<keyword evidence="4" id="KW-0479">Metal-binding</keyword>
<dbReference type="InterPro" id="IPR005146">
    <property type="entry name" value="B3/B4_tRNA-bd"/>
</dbReference>
<dbReference type="Gene3D" id="3.30.930.10">
    <property type="entry name" value="Bira Bifunctional Protein, Domain 2"/>
    <property type="match status" value="1"/>
</dbReference>
<dbReference type="Gene3D" id="3.30.56.10">
    <property type="match status" value="2"/>
</dbReference>
<dbReference type="PROSITE" id="PS51483">
    <property type="entry name" value="B5"/>
    <property type="match status" value="1"/>
</dbReference>
<evidence type="ECO:0000256" key="8">
    <source>
        <dbReference type="ARBA" id="ARBA00022917"/>
    </source>
</evidence>
<dbReference type="Pfam" id="PF17759">
    <property type="entry name" value="tRNA_synthFbeta"/>
    <property type="match status" value="1"/>
</dbReference>
<dbReference type="AlphaFoldDB" id="A0A1F5FJU3"/>
<dbReference type="GO" id="GO:0003723">
    <property type="term" value="F:RNA binding"/>
    <property type="evidence" value="ECO:0007669"/>
    <property type="project" value="InterPro"/>
</dbReference>
<dbReference type="InterPro" id="IPR009061">
    <property type="entry name" value="DNA-bd_dom_put_sf"/>
</dbReference>
<evidence type="ECO:0000256" key="1">
    <source>
        <dbReference type="ARBA" id="ARBA00001946"/>
    </source>
</evidence>
<evidence type="ECO:0000256" key="9">
    <source>
        <dbReference type="ARBA" id="ARBA00023146"/>
    </source>
</evidence>
<dbReference type="CDD" id="cd00769">
    <property type="entry name" value="PheRS_beta_core"/>
    <property type="match status" value="1"/>
</dbReference>
<dbReference type="InterPro" id="IPR020825">
    <property type="entry name" value="Phe-tRNA_synthase-like_B3/B4"/>
</dbReference>
<dbReference type="InterPro" id="IPR041616">
    <property type="entry name" value="PheRS_beta_core"/>
</dbReference>
<protein>
    <recommendedName>
        <fullName evidence="2">phenylalanine--tRNA ligase</fullName>
        <ecNumber evidence="2">6.1.1.20</ecNumber>
    </recommendedName>
</protein>